<evidence type="ECO:0000313" key="5">
    <source>
        <dbReference type="EMBL" id="OON41997.1"/>
    </source>
</evidence>
<keyword evidence="1 4" id="KW-0812">Transmembrane</keyword>
<evidence type="ECO:0000313" key="6">
    <source>
        <dbReference type="Proteomes" id="UP000190667"/>
    </source>
</evidence>
<feature type="transmembrane region" description="Helical" evidence="4">
    <location>
        <begin position="378"/>
        <end position="397"/>
    </location>
</feature>
<dbReference type="CDD" id="cd17339">
    <property type="entry name" value="MFS_NIMT_CynX_like"/>
    <property type="match status" value="1"/>
</dbReference>
<dbReference type="OrthoDB" id="5317164at2"/>
<feature type="transmembrane region" description="Helical" evidence="4">
    <location>
        <begin position="50"/>
        <end position="68"/>
    </location>
</feature>
<dbReference type="RefSeq" id="WP_078001023.1">
    <property type="nucleotide sequence ID" value="NZ_MRUL01000001.1"/>
</dbReference>
<feature type="transmembrane region" description="Helical" evidence="4">
    <location>
        <begin position="258"/>
        <end position="276"/>
    </location>
</feature>
<keyword evidence="3 4" id="KW-0472">Membrane</keyword>
<feature type="transmembrane region" description="Helical" evidence="4">
    <location>
        <begin position="353"/>
        <end position="372"/>
    </location>
</feature>
<feature type="transmembrane region" description="Helical" evidence="4">
    <location>
        <begin position="312"/>
        <end position="333"/>
    </location>
</feature>
<organism evidence="5 6">
    <name type="scientific">Izhakiella australiensis</name>
    <dbReference type="NCBI Taxonomy" id="1926881"/>
    <lineage>
        <taxon>Bacteria</taxon>
        <taxon>Pseudomonadati</taxon>
        <taxon>Pseudomonadota</taxon>
        <taxon>Gammaproteobacteria</taxon>
        <taxon>Enterobacterales</taxon>
        <taxon>Erwiniaceae</taxon>
        <taxon>Izhakiella</taxon>
    </lineage>
</organism>
<dbReference type="PANTHER" id="PTHR23523:SF2">
    <property type="entry name" value="2-NITROIMIDAZOLE TRANSPORTER"/>
    <property type="match status" value="1"/>
</dbReference>
<feature type="transmembrane region" description="Helical" evidence="4">
    <location>
        <begin position="103"/>
        <end position="125"/>
    </location>
</feature>
<feature type="transmembrane region" description="Helical" evidence="4">
    <location>
        <begin position="165"/>
        <end position="184"/>
    </location>
</feature>
<keyword evidence="6" id="KW-1185">Reference proteome</keyword>
<sequence>MTKSSHSAVSKTLAISAIILLGANLRAPITSVGPLLDQIIQTFHLSAVSAGWLNALPLLAFGLLAPVAPIIGRRFGLERALFIAVVLVALGTLVRSIGQQWGLWLGTLLMPSGIALANVLLPPLARRDFSHNPAGIIGLYVTVMSVTASLASGIANPLAELSGSWQFALGIWVLPAMLAVALWGRRIKGLPRSEPVSPPQSVAKHLPDAAASKLRSPWRSALGWQVSLFMALQSLSFYTLLGWFTPYAISQGYSANEAGGLLFCYQIVAIFVNLLGVSLLKKSTDQRLLAFCATLAIFIGIAGLLLMPHLALLWMLITGLGNGSSLLISLSLFGLRTHDHHQAAMLSGMAQCVGYITASVGPLAFGVIHTLYHAWQPALVVLLLSVVLQMLFAALAGRNQKI</sequence>
<feature type="transmembrane region" description="Helical" evidence="4">
    <location>
        <begin position="80"/>
        <end position="97"/>
    </location>
</feature>
<evidence type="ECO:0000256" key="4">
    <source>
        <dbReference type="SAM" id="Phobius"/>
    </source>
</evidence>
<protein>
    <submittedName>
        <fullName evidence="5">MFS transporter</fullName>
    </submittedName>
</protein>
<dbReference type="SUPFAM" id="SSF103473">
    <property type="entry name" value="MFS general substrate transporter"/>
    <property type="match status" value="1"/>
</dbReference>
<name>A0A1S8YTC1_9GAMM</name>
<proteinExistence type="predicted"/>
<dbReference type="Gene3D" id="1.20.1250.20">
    <property type="entry name" value="MFS general substrate transporter like domains"/>
    <property type="match status" value="1"/>
</dbReference>
<evidence type="ECO:0000256" key="1">
    <source>
        <dbReference type="ARBA" id="ARBA00022692"/>
    </source>
</evidence>
<dbReference type="PANTHER" id="PTHR23523">
    <property type="match status" value="1"/>
</dbReference>
<dbReference type="InterPro" id="IPR036259">
    <property type="entry name" value="MFS_trans_sf"/>
</dbReference>
<dbReference type="GO" id="GO:0022857">
    <property type="term" value="F:transmembrane transporter activity"/>
    <property type="evidence" value="ECO:0007669"/>
    <property type="project" value="InterPro"/>
</dbReference>
<dbReference type="InterPro" id="IPR011701">
    <property type="entry name" value="MFS"/>
</dbReference>
<comment type="caution">
    <text evidence="5">The sequence shown here is derived from an EMBL/GenBank/DDBJ whole genome shotgun (WGS) entry which is preliminary data.</text>
</comment>
<evidence type="ECO:0000256" key="2">
    <source>
        <dbReference type="ARBA" id="ARBA00022989"/>
    </source>
</evidence>
<gene>
    <name evidence="5" type="ORF">BTJ39_02240</name>
</gene>
<dbReference type="AlphaFoldDB" id="A0A1S8YTC1"/>
<dbReference type="STRING" id="1926881.BTJ39_02240"/>
<accession>A0A1S8YTC1</accession>
<dbReference type="Proteomes" id="UP000190667">
    <property type="component" value="Unassembled WGS sequence"/>
</dbReference>
<dbReference type="Pfam" id="PF07690">
    <property type="entry name" value="MFS_1"/>
    <property type="match status" value="1"/>
</dbReference>
<evidence type="ECO:0000256" key="3">
    <source>
        <dbReference type="ARBA" id="ARBA00023136"/>
    </source>
</evidence>
<dbReference type="EMBL" id="MRUL01000001">
    <property type="protein sequence ID" value="OON41997.1"/>
    <property type="molecule type" value="Genomic_DNA"/>
</dbReference>
<feature type="transmembrane region" description="Helical" evidence="4">
    <location>
        <begin position="137"/>
        <end position="159"/>
    </location>
</feature>
<keyword evidence="2 4" id="KW-1133">Transmembrane helix</keyword>
<dbReference type="InterPro" id="IPR052524">
    <property type="entry name" value="MFS_Cyanate_Porter"/>
</dbReference>
<feature type="transmembrane region" description="Helical" evidence="4">
    <location>
        <begin position="288"/>
        <end position="306"/>
    </location>
</feature>
<feature type="transmembrane region" description="Helical" evidence="4">
    <location>
        <begin position="222"/>
        <end position="246"/>
    </location>
</feature>
<reference evidence="5 6" key="1">
    <citation type="submission" date="2016-12" db="EMBL/GenBank/DDBJ databases">
        <title>Izhakiella australiana sp. nov. of genus Izhakiella isolated from Australian desert.</title>
        <authorList>
            <person name="Ji M."/>
        </authorList>
    </citation>
    <scope>NUCLEOTIDE SEQUENCE [LARGE SCALE GENOMIC DNA]</scope>
    <source>
        <strain evidence="5 6">D4N98</strain>
    </source>
</reference>